<accession>A0A0B6ETR2</accession>
<dbReference type="EMBL" id="CP010827">
    <property type="protein sequence ID" value="AJI79902.1"/>
    <property type="molecule type" value="Genomic_DNA"/>
</dbReference>
<name>A0A0B6ETR2_9CORY</name>
<dbReference type="HOGENOM" id="CLU_1123085_0_0_11"/>
<sequence>MKKPEYIFECGKGIYDYVTFVDCDIESAWEYWISRYIGDQEILAQPLPLRDGGVEAWKRDTREELEKAPEQRVKRILTETSAPGWCAFVRPAVVGEPTPRYDRYHLCGPSPGIHLTPWARYITAQYIREEDTRKSRSIMINYTDFRREVFFQGGMIGDQLANEVQRGVDSFQDSLWVDKTRRRVPSWINWDHDMSFEGRGFAQLKIEQIRLMLGRQGIDCSDEELFCGRFRQVGGWDFKKSLNEVVE</sequence>
<dbReference type="RefSeq" id="WP_144403145.1">
    <property type="nucleotide sequence ID" value="NZ_CP010827.1"/>
</dbReference>
<evidence type="ECO:0000313" key="1">
    <source>
        <dbReference type="EMBL" id="AJI79902.1"/>
    </source>
</evidence>
<protein>
    <submittedName>
        <fullName evidence="1">Uncharacterized protein</fullName>
    </submittedName>
</protein>
<dbReference type="STRING" id="161899.CSING_12035"/>
<evidence type="ECO:0000313" key="2">
    <source>
        <dbReference type="Proteomes" id="UP000031890"/>
    </source>
</evidence>
<organism evidence="1 2">
    <name type="scientific">Corynebacterium singulare</name>
    <dbReference type="NCBI Taxonomy" id="161899"/>
    <lineage>
        <taxon>Bacteria</taxon>
        <taxon>Bacillati</taxon>
        <taxon>Actinomycetota</taxon>
        <taxon>Actinomycetes</taxon>
        <taxon>Mycobacteriales</taxon>
        <taxon>Corynebacteriaceae</taxon>
        <taxon>Corynebacterium</taxon>
    </lineage>
</organism>
<proteinExistence type="predicted"/>
<dbReference type="Proteomes" id="UP000031890">
    <property type="component" value="Chromosome"/>
</dbReference>
<dbReference type="AlphaFoldDB" id="A0A0B6ETR2"/>
<dbReference type="KEGG" id="csx:CSING_12035"/>
<gene>
    <name evidence="1" type="ORF">CSING_12035</name>
</gene>
<reference evidence="1 2" key="1">
    <citation type="journal article" date="2015" name="Genome Announc.">
        <title>Complete Genome Sequence and Annotation of Corynebacterium singulare DSM 44357, Isolated from a Human Semen Specimen.</title>
        <authorList>
            <person name="Merten M."/>
            <person name="Brinkrolf K."/>
            <person name="Albersmeier A."/>
            <person name="Kutter Y."/>
            <person name="Ruckert C."/>
            <person name="Tauch A."/>
        </authorList>
    </citation>
    <scope>NUCLEOTIDE SEQUENCE [LARGE SCALE GENOMIC DNA]</scope>
    <source>
        <strain evidence="1">IBS B52218</strain>
    </source>
</reference>